<evidence type="ECO:0000256" key="2">
    <source>
        <dbReference type="ARBA" id="ARBA00025764"/>
    </source>
</evidence>
<dbReference type="Pfam" id="PF01230">
    <property type="entry name" value="HIT"/>
    <property type="match status" value="1"/>
</dbReference>
<dbReference type="PROSITE" id="PS51084">
    <property type="entry name" value="HIT_2"/>
    <property type="match status" value="1"/>
</dbReference>
<dbReference type="PRINTS" id="PR00332">
    <property type="entry name" value="HISTRIAD"/>
</dbReference>
<comment type="similarity">
    <text evidence="2">Belongs to the HINT family.</text>
</comment>
<evidence type="ECO:0000256" key="4">
    <source>
        <dbReference type="PIRSR" id="PIRSR601310-3"/>
    </source>
</evidence>
<dbReference type="SUPFAM" id="SSF54197">
    <property type="entry name" value="HIT-like"/>
    <property type="match status" value="1"/>
</dbReference>
<dbReference type="CDD" id="cd01276">
    <property type="entry name" value="PKCI_related"/>
    <property type="match status" value="1"/>
</dbReference>
<evidence type="ECO:0000256" key="3">
    <source>
        <dbReference type="PIRSR" id="PIRSR601310-1"/>
    </source>
</evidence>
<feature type="compositionally biased region" description="Low complexity" evidence="6">
    <location>
        <begin position="20"/>
        <end position="42"/>
    </location>
</feature>
<proteinExistence type="inferred from homology"/>
<dbReference type="Ensembl" id="ENSDNVT00000026330.1">
    <property type="protein sequence ID" value="ENSDNVP00000021813.1"/>
    <property type="gene ID" value="ENSDNVG00000015226.1"/>
</dbReference>
<organism evidence="8 9">
    <name type="scientific">Dromaius novaehollandiae</name>
    <name type="common">Emu</name>
    <dbReference type="NCBI Taxonomy" id="8790"/>
    <lineage>
        <taxon>Eukaryota</taxon>
        <taxon>Metazoa</taxon>
        <taxon>Chordata</taxon>
        <taxon>Craniata</taxon>
        <taxon>Vertebrata</taxon>
        <taxon>Euteleostomi</taxon>
        <taxon>Archelosauria</taxon>
        <taxon>Archosauria</taxon>
        <taxon>Dinosauria</taxon>
        <taxon>Saurischia</taxon>
        <taxon>Theropoda</taxon>
        <taxon>Coelurosauria</taxon>
        <taxon>Aves</taxon>
        <taxon>Palaeognathae</taxon>
        <taxon>Casuariiformes</taxon>
        <taxon>Dromaiidae</taxon>
        <taxon>Dromaius</taxon>
    </lineage>
</organism>
<dbReference type="GO" id="GO:0003824">
    <property type="term" value="F:catalytic activity"/>
    <property type="evidence" value="ECO:0007669"/>
    <property type="project" value="InterPro"/>
</dbReference>
<dbReference type="InterPro" id="IPR011146">
    <property type="entry name" value="HIT-like"/>
</dbReference>
<accession>A0A8C4KJH2</accession>
<evidence type="ECO:0000313" key="9">
    <source>
        <dbReference type="Proteomes" id="UP000694423"/>
    </source>
</evidence>
<dbReference type="InterPro" id="IPR019808">
    <property type="entry name" value="Histidine_triad_CS"/>
</dbReference>
<dbReference type="InterPro" id="IPR036265">
    <property type="entry name" value="HIT-like_sf"/>
</dbReference>
<dbReference type="Proteomes" id="UP000694423">
    <property type="component" value="Unplaced"/>
</dbReference>
<keyword evidence="9" id="KW-1185">Reference proteome</keyword>
<feature type="region of interest" description="Disordered" evidence="6">
    <location>
        <begin position="1"/>
        <end position="48"/>
    </location>
</feature>
<dbReference type="InterPro" id="IPR001310">
    <property type="entry name" value="Histidine_triad_HIT"/>
</dbReference>
<evidence type="ECO:0000256" key="1">
    <source>
        <dbReference type="ARBA" id="ARBA00024472"/>
    </source>
</evidence>
<reference evidence="8" key="1">
    <citation type="submission" date="2025-08" db="UniProtKB">
        <authorList>
            <consortium name="Ensembl"/>
        </authorList>
    </citation>
    <scope>IDENTIFICATION</scope>
</reference>
<feature type="short sequence motif" description="Histidine triad motif" evidence="4 5">
    <location>
        <begin position="152"/>
        <end position="156"/>
    </location>
</feature>
<evidence type="ECO:0000256" key="5">
    <source>
        <dbReference type="PROSITE-ProRule" id="PRU00464"/>
    </source>
</evidence>
<dbReference type="Gene3D" id="3.30.428.10">
    <property type="entry name" value="HIT-like"/>
    <property type="match status" value="1"/>
</dbReference>
<dbReference type="PROSITE" id="PS00892">
    <property type="entry name" value="HIT_1"/>
    <property type="match status" value="1"/>
</dbReference>
<name>A0A8C4KJH2_DRONO</name>
<feature type="domain" description="HIT" evidence="7">
    <location>
        <begin position="81"/>
        <end position="168"/>
    </location>
</feature>
<sequence>MPLCPRGGTRCPAGRTGRWARPSGQQQRARSSPPSSAKSSPAACPPPCSTRMTRYRGGGGGVGGCTRGCPAHPATLSRQCMAFRDVAPQAPVHFLVIPKRPIARISRVGPEDTELLGHLLVVASRTAQAEGLARGYRVVINDGEHGAQSVYHLHLHVLGGRQLAWPPG</sequence>
<comment type="catalytic activity">
    <reaction evidence="1">
        <text>adenosine 5'-phosphoramidate + H2O = NH4(+) + AMP</text>
        <dbReference type="Rhea" id="RHEA:67916"/>
        <dbReference type="ChEBI" id="CHEBI:15377"/>
        <dbReference type="ChEBI" id="CHEBI:28938"/>
        <dbReference type="ChEBI" id="CHEBI:57890"/>
        <dbReference type="ChEBI" id="CHEBI:456215"/>
    </reaction>
</comment>
<evidence type="ECO:0000259" key="7">
    <source>
        <dbReference type="PROSITE" id="PS51084"/>
    </source>
</evidence>
<evidence type="ECO:0000313" key="8">
    <source>
        <dbReference type="Ensembl" id="ENSDNVP00000021813.1"/>
    </source>
</evidence>
<protein>
    <submittedName>
        <fullName evidence="8">Histidine triad nucleotide binding protein 2</fullName>
    </submittedName>
</protein>
<evidence type="ECO:0000256" key="6">
    <source>
        <dbReference type="SAM" id="MobiDB-lite"/>
    </source>
</evidence>
<dbReference type="PANTHER" id="PTHR23089">
    <property type="entry name" value="HISTIDINE TRIAD HIT PROTEIN"/>
    <property type="match status" value="1"/>
</dbReference>
<dbReference type="AlphaFoldDB" id="A0A8C4KJH2"/>
<reference evidence="8" key="2">
    <citation type="submission" date="2025-09" db="UniProtKB">
        <authorList>
            <consortium name="Ensembl"/>
        </authorList>
    </citation>
    <scope>IDENTIFICATION</scope>
</reference>
<feature type="active site" description="Tele-AMP-histidine intermediate" evidence="3">
    <location>
        <position position="154"/>
    </location>
</feature>